<dbReference type="SUPFAM" id="SSF89796">
    <property type="entry name" value="CoA-transferase family III (CaiB/BaiF)"/>
    <property type="match status" value="1"/>
</dbReference>
<organism evidence="2 3">
    <name type="scientific">Shewanella jiangmenensis</name>
    <dbReference type="NCBI Taxonomy" id="2837387"/>
    <lineage>
        <taxon>Bacteria</taxon>
        <taxon>Pseudomonadati</taxon>
        <taxon>Pseudomonadota</taxon>
        <taxon>Gammaproteobacteria</taxon>
        <taxon>Alteromonadales</taxon>
        <taxon>Shewanellaceae</taxon>
        <taxon>Shewanella</taxon>
    </lineage>
</organism>
<dbReference type="InterPro" id="IPR050483">
    <property type="entry name" value="CoA-transferase_III_domain"/>
</dbReference>
<dbReference type="GO" id="GO:0016740">
    <property type="term" value="F:transferase activity"/>
    <property type="evidence" value="ECO:0007669"/>
    <property type="project" value="UniProtKB-KW"/>
</dbReference>
<dbReference type="Proteomes" id="UP001195903">
    <property type="component" value="Unassembled WGS sequence"/>
</dbReference>
<dbReference type="InterPro" id="IPR023606">
    <property type="entry name" value="CoA-Trfase_III_dom_1_sf"/>
</dbReference>
<evidence type="ECO:0000313" key="3">
    <source>
        <dbReference type="Proteomes" id="UP001195903"/>
    </source>
</evidence>
<dbReference type="EMBL" id="JAHEPS010000004">
    <property type="protein sequence ID" value="MBT1445395.1"/>
    <property type="molecule type" value="Genomic_DNA"/>
</dbReference>
<dbReference type="Pfam" id="PF02515">
    <property type="entry name" value="CoA_transf_3"/>
    <property type="match status" value="1"/>
</dbReference>
<dbReference type="RefSeq" id="WP_214507586.1">
    <property type="nucleotide sequence ID" value="NZ_JAHEPS010000004.1"/>
</dbReference>
<evidence type="ECO:0000313" key="2">
    <source>
        <dbReference type="EMBL" id="MBT1445395.1"/>
    </source>
</evidence>
<reference evidence="2 3" key="1">
    <citation type="submission" date="2021-05" db="EMBL/GenBank/DDBJ databases">
        <title>Shewanella sp. JM162201.</title>
        <authorList>
            <person name="Xu S."/>
            <person name="Li A."/>
        </authorList>
    </citation>
    <scope>NUCLEOTIDE SEQUENCE [LARGE SCALE GENOMIC DNA]</scope>
    <source>
        <strain evidence="2 3">JM162201</strain>
    </source>
</reference>
<dbReference type="Gene3D" id="3.40.50.10540">
    <property type="entry name" value="Crotonobetainyl-coa:carnitine coa-transferase, domain 1"/>
    <property type="match status" value="1"/>
</dbReference>
<dbReference type="InterPro" id="IPR003673">
    <property type="entry name" value="CoA-Trfase_fam_III"/>
</dbReference>
<proteinExistence type="predicted"/>
<dbReference type="Gene3D" id="3.30.1540.10">
    <property type="entry name" value="formyl-coa transferase, domain 3"/>
    <property type="match status" value="1"/>
</dbReference>
<gene>
    <name evidence="2" type="ORF">KJI95_12775</name>
</gene>
<keyword evidence="3" id="KW-1185">Reference proteome</keyword>
<accession>A0ABS5V4M4</accession>
<sequence length="394" mass="42348">MKQPLKGLRVLDLSRVLAGPWCSQLLADMGAEVIKIESPCGDDTRHWGPPFAGGHSEGDAAYFLAANRGKKSLVLDFGKVEDLQRLYKLARHCDIVLENFKVGGLAKYGLDYESLIALNPRLIYCSITGFGQTGPDAPRAGYDFMIQAMGGLMSLTGTAGKDDDSKDNASEPMKTGVAITDLFTGLYASNAILAAVVARQSSGIGCHIDVALFDVQLAMLANQAQNFLASGKNPPRLGNAHPNIVPYQAFACADGHLILAVGNDGQFARFCELAGLDALIKDPRFASNSARVEHREQLLPLIKKALLGKGRDEWLALLHGAGVPAGPINSVEEALAEPQAQARQMQIRRDFNGESLPFVGSPLRIDGEALNSPLPPPLLGEHQQQMLDWLDSLD</sequence>
<dbReference type="PANTHER" id="PTHR48207">
    <property type="entry name" value="SUCCINATE--HYDROXYMETHYLGLUTARATE COA-TRANSFERASE"/>
    <property type="match status" value="1"/>
</dbReference>
<dbReference type="PANTHER" id="PTHR48207:SF3">
    <property type="entry name" value="SUCCINATE--HYDROXYMETHYLGLUTARATE COA-TRANSFERASE"/>
    <property type="match status" value="1"/>
</dbReference>
<comment type="caution">
    <text evidence="2">The sequence shown here is derived from an EMBL/GenBank/DDBJ whole genome shotgun (WGS) entry which is preliminary data.</text>
</comment>
<keyword evidence="1 2" id="KW-0808">Transferase</keyword>
<evidence type="ECO:0000256" key="1">
    <source>
        <dbReference type="ARBA" id="ARBA00022679"/>
    </source>
</evidence>
<name>A0ABS5V4M4_9GAMM</name>
<protein>
    <submittedName>
        <fullName evidence="2">CoA transferase</fullName>
    </submittedName>
</protein>
<dbReference type="InterPro" id="IPR044855">
    <property type="entry name" value="CoA-Trfase_III_dom3_sf"/>
</dbReference>